<dbReference type="InterPro" id="IPR040720">
    <property type="entry name" value="GH81_C"/>
</dbReference>
<dbReference type="OrthoDB" id="328639at2759"/>
<evidence type="ECO:0000256" key="1">
    <source>
        <dbReference type="ARBA" id="ARBA00000382"/>
    </source>
</evidence>
<evidence type="ECO:0000256" key="2">
    <source>
        <dbReference type="ARBA" id="ARBA00010730"/>
    </source>
</evidence>
<dbReference type="Proteomes" id="UP000028821">
    <property type="component" value="Unassembled WGS sequence"/>
</dbReference>
<organism evidence="10 11">
    <name type="scientific">Toxoplasma gondii MAS</name>
    <dbReference type="NCBI Taxonomy" id="943118"/>
    <lineage>
        <taxon>Eukaryota</taxon>
        <taxon>Sar</taxon>
        <taxon>Alveolata</taxon>
        <taxon>Apicomplexa</taxon>
        <taxon>Conoidasida</taxon>
        <taxon>Coccidia</taxon>
        <taxon>Eucoccidiorida</taxon>
        <taxon>Eimeriorina</taxon>
        <taxon>Sarcocystidae</taxon>
        <taxon>Toxoplasma</taxon>
    </lineage>
</organism>
<dbReference type="GO" id="GO:0052861">
    <property type="term" value="F:endo-1,3(4)-beta-glucanase activity"/>
    <property type="evidence" value="ECO:0007669"/>
    <property type="project" value="InterPro"/>
</dbReference>
<dbReference type="VEuPathDB" id="ToxoDB:TGMAS_254350"/>
<dbReference type="EMBL" id="AEXC02001027">
    <property type="protein sequence ID" value="KFH15021.1"/>
    <property type="molecule type" value="Genomic_DNA"/>
</dbReference>
<comment type="similarity">
    <text evidence="2">Belongs to the glycosyl hydrolase 81 family.</text>
</comment>
<gene>
    <name evidence="10" type="ORF">TGMAS_254350</name>
</gene>
<evidence type="ECO:0000256" key="3">
    <source>
        <dbReference type="ARBA" id="ARBA00012780"/>
    </source>
</evidence>
<proteinExistence type="inferred from homology"/>
<dbReference type="GO" id="GO:0000272">
    <property type="term" value="P:polysaccharide catabolic process"/>
    <property type="evidence" value="ECO:0007669"/>
    <property type="project" value="UniProtKB-KW"/>
</dbReference>
<evidence type="ECO:0000256" key="5">
    <source>
        <dbReference type="ARBA" id="ARBA00023277"/>
    </source>
</evidence>
<dbReference type="GO" id="GO:0071555">
    <property type="term" value="P:cell wall organization"/>
    <property type="evidence" value="ECO:0007669"/>
    <property type="project" value="UniProtKB-KW"/>
</dbReference>
<evidence type="ECO:0000256" key="6">
    <source>
        <dbReference type="ARBA" id="ARBA00023295"/>
    </source>
</evidence>
<evidence type="ECO:0000313" key="11">
    <source>
        <dbReference type="Proteomes" id="UP000028821"/>
    </source>
</evidence>
<dbReference type="PANTHER" id="PTHR31983">
    <property type="entry name" value="ENDO-1,3(4)-BETA-GLUCANASE 1"/>
    <property type="match status" value="1"/>
</dbReference>
<keyword evidence="4 10" id="KW-0378">Hydrolase</keyword>
<dbReference type="PANTHER" id="PTHR31983:SF0">
    <property type="entry name" value="GLUCAN ENDO-1,3-BETA-D-GLUCOSIDASE 2"/>
    <property type="match status" value="1"/>
</dbReference>
<dbReference type="EC" id="3.2.1.39" evidence="3"/>
<comment type="caution">
    <text evidence="10">The sequence shown here is derived from an EMBL/GenBank/DDBJ whole genome shotgun (WGS) entry which is preliminary data.</text>
</comment>
<evidence type="ECO:0000256" key="8">
    <source>
        <dbReference type="ARBA" id="ARBA00023326"/>
    </source>
</evidence>
<keyword evidence="6 10" id="KW-0326">Glycosidase</keyword>
<protein>
    <recommendedName>
        <fullName evidence="3">glucan endo-1,3-beta-D-glucosidase</fullName>
        <ecNumber evidence="3">3.2.1.39</ecNumber>
    </recommendedName>
</protein>
<dbReference type="PROSITE" id="PS52008">
    <property type="entry name" value="GH81"/>
    <property type="match status" value="1"/>
</dbReference>
<keyword evidence="7" id="KW-0961">Cell wall biogenesis/degradation</keyword>
<reference evidence="10 11" key="1">
    <citation type="submission" date="2014-04" db="EMBL/GenBank/DDBJ databases">
        <authorList>
            <person name="Sibley D."/>
            <person name="Venepally P."/>
            <person name="Karamycheva S."/>
            <person name="Hadjithomas M."/>
            <person name="Khan A."/>
            <person name="Brunk B."/>
            <person name="Roos D."/>
            <person name="Caler E."/>
            <person name="Lorenzi H."/>
        </authorList>
    </citation>
    <scope>NUCLEOTIDE SEQUENCE [LARGE SCALE GENOMIC DNA]</scope>
    <source>
        <strain evidence="10 11">MAS</strain>
    </source>
</reference>
<dbReference type="GO" id="GO:0042973">
    <property type="term" value="F:glucan endo-1,3-beta-D-glucosidase activity"/>
    <property type="evidence" value="ECO:0007669"/>
    <property type="project" value="UniProtKB-EC"/>
</dbReference>
<keyword evidence="5" id="KW-0119">Carbohydrate metabolism</keyword>
<keyword evidence="8" id="KW-0624">Polysaccharide degradation</keyword>
<name>A0A086QQY9_TOXGO</name>
<evidence type="ECO:0000259" key="9">
    <source>
        <dbReference type="Pfam" id="PF17652"/>
    </source>
</evidence>
<dbReference type="AlphaFoldDB" id="A0A086QQY9"/>
<dbReference type="InterPro" id="IPR005200">
    <property type="entry name" value="Endo-beta-glucanase"/>
</dbReference>
<evidence type="ECO:0000256" key="7">
    <source>
        <dbReference type="ARBA" id="ARBA00023316"/>
    </source>
</evidence>
<sequence length="797" mass="89587">MALIEDPVDGGQGAIVWIGMDWSNDVLLPDEDWTILLSRSLRHSVCMGASRNETDCEPLKKVLLVQNEAFTDQQAFTKEMSTTLLDEDGLVDVENLRRFLRGTKVEETLNVGQPSEEIIDEDRETARDGLLRQALIYPVKGDFLLRTSSADEQVHVQHAKLTYKFLSFPLPQYESHSLYPPYVSMRTQATNDVEPLWDPNRLIVYMHELHQKMEYADPTEGPQQSVIMSESAATSCLVTNHGKMCGRSFALNPRHTDTTSSPGVWMTHHFQGTPAYLLVNLVESDLGVLVKRNETGDQENLLERMHPQWENILSLRSLMSETFLYKVKSQFSGIIMEGLWAIRQDLSGPTKLDIGDLDQNADDMQEWVRMKIKETFFHSLGAADSRGFVFSPRTPANGVLSHWFSVTSSFLQLEAFCLLSRAMQLAAYASICKYSPDGRRCGRPGGARTAEAMSSQLSSACPALRNSEVEAGAGLYYGTHAFFGYVVHMAAVVAKFDLGWLSRRLSITTQYGLRTPKIHHVVLALIRNFATPAFLQGYKELSVTAQLRQFFVVARHKDWWFLNSYSSGVQHPDALGPHQESSSEAAFAYWAVAMYAKVTGDRRLEQWGRVLAATEIYAANAYIHIKEWNEIYPPAVRYLGAIGRLHENAAVFNTIEGVEPFKIFSKQIIPLTPFSLEIIDAGWALWMTERWRNACVSNLSKCFREFGDIGLTHMSLFTQKWTAEGGPDGIDREATIKAEIEQATQQVLHINCFQVKSFDCGVHTLSNALFFVAMTHALGGAPTILDAEDGNGRYRIY</sequence>
<dbReference type="Pfam" id="PF17652">
    <property type="entry name" value="Glyco_hydro81C"/>
    <property type="match status" value="1"/>
</dbReference>
<evidence type="ECO:0000313" key="10">
    <source>
        <dbReference type="EMBL" id="KFH15021.1"/>
    </source>
</evidence>
<evidence type="ECO:0000256" key="4">
    <source>
        <dbReference type="ARBA" id="ARBA00022801"/>
    </source>
</evidence>
<comment type="catalytic activity">
    <reaction evidence="1">
        <text>Hydrolysis of (1-&gt;3)-beta-D-glucosidic linkages in (1-&gt;3)-beta-D-glucans.</text>
        <dbReference type="EC" id="3.2.1.39"/>
    </reaction>
</comment>
<feature type="domain" description="Glycosyl hydrolase family 81 C-terminal" evidence="9">
    <location>
        <begin position="466"/>
        <end position="697"/>
    </location>
</feature>
<accession>A0A086QQY9</accession>